<dbReference type="InterPro" id="IPR013766">
    <property type="entry name" value="Thioredoxin_domain"/>
</dbReference>
<dbReference type="PROSITE" id="PS51257">
    <property type="entry name" value="PROKAR_LIPOPROTEIN"/>
    <property type="match status" value="1"/>
</dbReference>
<evidence type="ECO:0000256" key="2">
    <source>
        <dbReference type="ARBA" id="ARBA00022982"/>
    </source>
</evidence>
<dbReference type="PANTHER" id="PTHR45663">
    <property type="entry name" value="GEO12009P1"/>
    <property type="match status" value="1"/>
</dbReference>
<protein>
    <submittedName>
        <fullName evidence="5">Thioredoxin</fullName>
    </submittedName>
</protein>
<dbReference type="GO" id="GO:0015035">
    <property type="term" value="F:protein-disulfide reductase activity"/>
    <property type="evidence" value="ECO:0007669"/>
    <property type="project" value="TreeGrafter"/>
</dbReference>
<dbReference type="Proteomes" id="UP000605144">
    <property type="component" value="Unassembled WGS sequence"/>
</dbReference>
<dbReference type="Pfam" id="PF00085">
    <property type="entry name" value="Thioredoxin"/>
    <property type="match status" value="1"/>
</dbReference>
<dbReference type="PROSITE" id="PS00194">
    <property type="entry name" value="THIOREDOXIN_1"/>
    <property type="match status" value="1"/>
</dbReference>
<dbReference type="InterPro" id="IPR017937">
    <property type="entry name" value="Thioredoxin_CS"/>
</dbReference>
<sequence length="134" mass="14980">MGMYLRVLILLSLITLFAGCLDYGNGGLSGTYESNSNEDNQKLNNLNLEGKTEVLEFYADWCGYCKALEPTMNQLENEGVKIIKINTDKYPELARQFGIRGLPTVIYIKDGKIVGRTVGYAPEEITKKAKALYD</sequence>
<keyword evidence="2" id="KW-0249">Electron transport</keyword>
<dbReference type="GO" id="GO:0005737">
    <property type="term" value="C:cytoplasm"/>
    <property type="evidence" value="ECO:0007669"/>
    <property type="project" value="TreeGrafter"/>
</dbReference>
<accession>A0A832YU29</accession>
<dbReference type="Gene3D" id="3.40.30.10">
    <property type="entry name" value="Glutaredoxin"/>
    <property type="match status" value="1"/>
</dbReference>
<keyword evidence="1" id="KW-0813">Transport</keyword>
<reference evidence="5" key="1">
    <citation type="journal article" date="2020" name="ISME J.">
        <title>Gammaproteobacteria mediating utilization of methyl-, sulfur- and petroleum organic compounds in deep ocean hydrothermal plumes.</title>
        <authorList>
            <person name="Zhou Z."/>
            <person name="Liu Y."/>
            <person name="Pan J."/>
            <person name="Cron B.R."/>
            <person name="Toner B.M."/>
            <person name="Anantharaman K."/>
            <person name="Breier J.A."/>
            <person name="Dick G.J."/>
            <person name="Li M."/>
        </authorList>
    </citation>
    <scope>NUCLEOTIDE SEQUENCE</scope>
    <source>
        <strain evidence="5">SZUA-1385</strain>
    </source>
</reference>
<evidence type="ECO:0000256" key="1">
    <source>
        <dbReference type="ARBA" id="ARBA00022448"/>
    </source>
</evidence>
<dbReference type="SUPFAM" id="SSF52833">
    <property type="entry name" value="Thioredoxin-like"/>
    <property type="match status" value="1"/>
</dbReference>
<dbReference type="PRINTS" id="PR00421">
    <property type="entry name" value="THIOREDOXIN"/>
</dbReference>
<evidence type="ECO:0000313" key="5">
    <source>
        <dbReference type="EMBL" id="HIP17588.1"/>
    </source>
</evidence>
<keyword evidence="3" id="KW-1015">Disulfide bond</keyword>
<organism evidence="5 6">
    <name type="scientific">Methanothermococcus okinawensis</name>
    <dbReference type="NCBI Taxonomy" id="155863"/>
    <lineage>
        <taxon>Archaea</taxon>
        <taxon>Methanobacteriati</taxon>
        <taxon>Methanobacteriota</taxon>
        <taxon>Methanomada group</taxon>
        <taxon>Methanococci</taxon>
        <taxon>Methanococcales</taxon>
        <taxon>Methanococcaceae</taxon>
        <taxon>Methanothermococcus</taxon>
    </lineage>
</organism>
<dbReference type="EMBL" id="DQSV01000092">
    <property type="protein sequence ID" value="HIP17588.1"/>
    <property type="molecule type" value="Genomic_DNA"/>
</dbReference>
<proteinExistence type="predicted"/>
<gene>
    <name evidence="5" type="ORF">EYG76_04770</name>
</gene>
<dbReference type="InterPro" id="IPR036249">
    <property type="entry name" value="Thioredoxin-like_sf"/>
</dbReference>
<dbReference type="PANTHER" id="PTHR45663:SF11">
    <property type="entry name" value="GEO12009P1"/>
    <property type="match status" value="1"/>
</dbReference>
<feature type="domain" description="Thioredoxin" evidence="4">
    <location>
        <begin position="21"/>
        <end position="134"/>
    </location>
</feature>
<name>A0A832YU29_9EURY</name>
<comment type="caution">
    <text evidence="5">The sequence shown here is derived from an EMBL/GenBank/DDBJ whole genome shotgun (WGS) entry which is preliminary data.</text>
</comment>
<dbReference type="AlphaFoldDB" id="A0A832YU29"/>
<evidence type="ECO:0000259" key="4">
    <source>
        <dbReference type="PROSITE" id="PS51352"/>
    </source>
</evidence>
<dbReference type="CDD" id="cd02947">
    <property type="entry name" value="TRX_family"/>
    <property type="match status" value="1"/>
</dbReference>
<dbReference type="PROSITE" id="PS51352">
    <property type="entry name" value="THIOREDOXIN_2"/>
    <property type="match status" value="1"/>
</dbReference>
<evidence type="ECO:0000313" key="6">
    <source>
        <dbReference type="Proteomes" id="UP000605144"/>
    </source>
</evidence>
<evidence type="ECO:0000256" key="3">
    <source>
        <dbReference type="ARBA" id="ARBA00023157"/>
    </source>
</evidence>